<dbReference type="GO" id="GO:0003735">
    <property type="term" value="F:structural constituent of ribosome"/>
    <property type="evidence" value="ECO:0007669"/>
    <property type="project" value="InterPro"/>
</dbReference>
<sequence>MTKRTYQPKAHRRKKTHGFLQRARTTGGRNVLRRRRAKGRWRLTV</sequence>
<comment type="caution">
    <text evidence="7">The sequence shown here is derived from an EMBL/GenBank/DDBJ whole genome shotgun (WGS) entry which is preliminary data.</text>
</comment>
<evidence type="ECO:0000256" key="1">
    <source>
        <dbReference type="ARBA" id="ARBA00010111"/>
    </source>
</evidence>
<evidence type="ECO:0000256" key="6">
    <source>
        <dbReference type="SAM" id="MobiDB-lite"/>
    </source>
</evidence>
<evidence type="ECO:0000313" key="10">
    <source>
        <dbReference type="Proteomes" id="UP000318661"/>
    </source>
</evidence>
<dbReference type="AlphaFoldDB" id="A0A537LQP6"/>
<dbReference type="Pfam" id="PF00468">
    <property type="entry name" value="Ribosomal_L34"/>
    <property type="match status" value="1"/>
</dbReference>
<dbReference type="Proteomes" id="UP000318661">
    <property type="component" value="Unassembled WGS sequence"/>
</dbReference>
<name>A0A537LQP6_9BACT</name>
<feature type="region of interest" description="Disordered" evidence="6">
    <location>
        <begin position="1"/>
        <end position="29"/>
    </location>
</feature>
<evidence type="ECO:0000256" key="4">
    <source>
        <dbReference type="ARBA" id="ARBA00035177"/>
    </source>
</evidence>
<dbReference type="Gene3D" id="1.10.287.3980">
    <property type="match status" value="1"/>
</dbReference>
<dbReference type="EMBL" id="VBAI01000014">
    <property type="protein sequence ID" value="TMJ12847.1"/>
    <property type="molecule type" value="Genomic_DNA"/>
</dbReference>
<evidence type="ECO:0000256" key="3">
    <source>
        <dbReference type="ARBA" id="ARBA00023274"/>
    </source>
</evidence>
<evidence type="ECO:0000313" key="9">
    <source>
        <dbReference type="Proteomes" id="UP000315217"/>
    </source>
</evidence>
<keyword evidence="2 5" id="KW-0689">Ribosomal protein</keyword>
<dbReference type="PANTHER" id="PTHR14503:SF4">
    <property type="entry name" value="LARGE RIBOSOMAL SUBUNIT PROTEIN BL34M"/>
    <property type="match status" value="1"/>
</dbReference>
<keyword evidence="3 5" id="KW-0687">Ribonucleoprotein</keyword>
<accession>A0A537LQP6</accession>
<protein>
    <recommendedName>
        <fullName evidence="4 5">Large ribosomal subunit protein bL34</fullName>
    </recommendedName>
</protein>
<dbReference type="InterPro" id="IPR000271">
    <property type="entry name" value="Ribosomal_bL34"/>
</dbReference>
<evidence type="ECO:0000256" key="5">
    <source>
        <dbReference type="HAMAP-Rule" id="MF_00391"/>
    </source>
</evidence>
<dbReference type="EMBL" id="VBAJ01000014">
    <property type="protein sequence ID" value="TMJ10344.1"/>
    <property type="molecule type" value="Genomic_DNA"/>
</dbReference>
<evidence type="ECO:0000313" key="7">
    <source>
        <dbReference type="EMBL" id="TMJ10344.1"/>
    </source>
</evidence>
<dbReference type="FunFam" id="1.10.287.3980:FF:000001">
    <property type="entry name" value="Mitochondrial ribosomal protein L34"/>
    <property type="match status" value="1"/>
</dbReference>
<dbReference type="GO" id="GO:1990904">
    <property type="term" value="C:ribonucleoprotein complex"/>
    <property type="evidence" value="ECO:0007669"/>
    <property type="project" value="UniProtKB-KW"/>
</dbReference>
<evidence type="ECO:0000256" key="2">
    <source>
        <dbReference type="ARBA" id="ARBA00022980"/>
    </source>
</evidence>
<dbReference type="HAMAP" id="MF_00391">
    <property type="entry name" value="Ribosomal_bL34"/>
    <property type="match status" value="1"/>
</dbReference>
<dbReference type="NCBIfam" id="TIGR01030">
    <property type="entry name" value="rpmH_bact"/>
    <property type="match status" value="1"/>
</dbReference>
<dbReference type="PROSITE" id="PS00784">
    <property type="entry name" value="RIBOSOMAL_L34"/>
    <property type="match status" value="1"/>
</dbReference>
<proteinExistence type="inferred from homology"/>
<dbReference type="GO" id="GO:0005840">
    <property type="term" value="C:ribosome"/>
    <property type="evidence" value="ECO:0007669"/>
    <property type="project" value="UniProtKB-KW"/>
</dbReference>
<evidence type="ECO:0000313" key="8">
    <source>
        <dbReference type="EMBL" id="TMJ12847.1"/>
    </source>
</evidence>
<gene>
    <name evidence="5" type="primary">rpmH</name>
    <name evidence="8" type="ORF">E6G98_01970</name>
    <name evidence="7" type="ORF">E6G99_00825</name>
</gene>
<dbReference type="InterPro" id="IPR020939">
    <property type="entry name" value="Ribosomal_bL34_CS"/>
</dbReference>
<dbReference type="GO" id="GO:0006412">
    <property type="term" value="P:translation"/>
    <property type="evidence" value="ECO:0007669"/>
    <property type="project" value="UniProtKB-UniRule"/>
</dbReference>
<dbReference type="PANTHER" id="PTHR14503">
    <property type="entry name" value="MITOCHONDRIAL RIBOSOMAL PROTEIN 34 FAMILY MEMBER"/>
    <property type="match status" value="1"/>
</dbReference>
<comment type="similarity">
    <text evidence="1 5">Belongs to the bacterial ribosomal protein bL34 family.</text>
</comment>
<reference evidence="9 10" key="1">
    <citation type="journal article" date="2019" name="Nat. Microbiol.">
        <title>Mediterranean grassland soil C-N compound turnover is dependent on rainfall and depth, and is mediated by genomically divergent microorganisms.</title>
        <authorList>
            <person name="Diamond S."/>
            <person name="Andeer P.F."/>
            <person name="Li Z."/>
            <person name="Crits-Christoph A."/>
            <person name="Burstein D."/>
            <person name="Anantharaman K."/>
            <person name="Lane K.R."/>
            <person name="Thomas B.C."/>
            <person name="Pan C."/>
            <person name="Northen T.R."/>
            <person name="Banfield J.F."/>
        </authorList>
    </citation>
    <scope>NUCLEOTIDE SEQUENCE [LARGE SCALE GENOMIC DNA]</scope>
    <source>
        <strain evidence="8">NP_1</strain>
        <strain evidence="7">NP_2</strain>
    </source>
</reference>
<organism evidence="7 10">
    <name type="scientific">Candidatus Segetimicrobium genomatis</name>
    <dbReference type="NCBI Taxonomy" id="2569760"/>
    <lineage>
        <taxon>Bacteria</taxon>
        <taxon>Bacillati</taxon>
        <taxon>Candidatus Sysuimicrobiota</taxon>
        <taxon>Candidatus Sysuimicrobiia</taxon>
        <taxon>Candidatus Sysuimicrobiales</taxon>
        <taxon>Candidatus Segetimicrobiaceae</taxon>
        <taxon>Candidatus Segetimicrobium</taxon>
    </lineage>
</organism>
<dbReference type="Proteomes" id="UP000315217">
    <property type="component" value="Unassembled WGS sequence"/>
</dbReference>